<dbReference type="InterPro" id="IPR001789">
    <property type="entry name" value="Sig_transdc_resp-reg_receiver"/>
</dbReference>
<reference evidence="18 19" key="1">
    <citation type="submission" date="2019-09" db="EMBL/GenBank/DDBJ databases">
        <authorList>
            <person name="Silva M."/>
            <person name="Pereira G."/>
            <person name="Lopes-Da-Costa L."/>
            <person name="Silva E."/>
        </authorList>
    </citation>
    <scope>NUCLEOTIDE SEQUENCE [LARGE SCALE GENOMIC DNA]</scope>
    <source>
        <strain evidence="18 19">FMV-PI01</strain>
    </source>
</reference>
<accession>A0A6L5WIZ2</accession>
<dbReference type="InterPro" id="IPR004358">
    <property type="entry name" value="Sig_transdc_His_kin-like_C"/>
</dbReference>
<dbReference type="InterPro" id="IPR003594">
    <property type="entry name" value="HATPase_dom"/>
</dbReference>
<dbReference type="GO" id="GO:0000155">
    <property type="term" value="F:phosphorelay sensor kinase activity"/>
    <property type="evidence" value="ECO:0007669"/>
    <property type="project" value="InterPro"/>
</dbReference>
<keyword evidence="10" id="KW-0067">ATP-binding</keyword>
<dbReference type="Pfam" id="PF02518">
    <property type="entry name" value="HATPase_c"/>
    <property type="match status" value="1"/>
</dbReference>
<dbReference type="InterPro" id="IPR003661">
    <property type="entry name" value="HisK_dim/P_dom"/>
</dbReference>
<feature type="modified residue" description="4-aspartylphosphate" evidence="14">
    <location>
        <position position="1025"/>
    </location>
</feature>
<dbReference type="Gene3D" id="1.10.287.130">
    <property type="match status" value="1"/>
</dbReference>
<feature type="domain" description="Response regulatory" evidence="17">
    <location>
        <begin position="975"/>
        <end position="1095"/>
    </location>
</feature>
<keyword evidence="5 14" id="KW-0597">Phosphoprotein</keyword>
<dbReference type="InterPro" id="IPR013587">
    <property type="entry name" value="Nitrate/nitrite_sensing"/>
</dbReference>
<dbReference type="CDD" id="cd00082">
    <property type="entry name" value="HisKA"/>
    <property type="match status" value="1"/>
</dbReference>
<feature type="transmembrane region" description="Helical" evidence="15">
    <location>
        <begin position="6"/>
        <end position="29"/>
    </location>
</feature>
<dbReference type="PROSITE" id="PS50109">
    <property type="entry name" value="HIS_KIN"/>
    <property type="match status" value="1"/>
</dbReference>
<dbReference type="InterPro" id="IPR005467">
    <property type="entry name" value="His_kinase_dom"/>
</dbReference>
<gene>
    <name evidence="18" type="ORF">F1B92_01040</name>
</gene>
<evidence type="ECO:0000256" key="4">
    <source>
        <dbReference type="ARBA" id="ARBA00022475"/>
    </source>
</evidence>
<dbReference type="SUPFAM" id="SSF55874">
    <property type="entry name" value="ATPase domain of HSP90 chaperone/DNA topoisomerase II/histidine kinase"/>
    <property type="match status" value="1"/>
</dbReference>
<dbReference type="GO" id="GO:0005524">
    <property type="term" value="F:ATP binding"/>
    <property type="evidence" value="ECO:0007669"/>
    <property type="project" value="UniProtKB-KW"/>
</dbReference>
<dbReference type="FunFam" id="1.10.287.130:FF:000003">
    <property type="entry name" value="Histidine kinase"/>
    <property type="match status" value="1"/>
</dbReference>
<keyword evidence="12" id="KW-0902">Two-component regulatory system</keyword>
<evidence type="ECO:0000256" key="9">
    <source>
        <dbReference type="ARBA" id="ARBA00022777"/>
    </source>
</evidence>
<evidence type="ECO:0000256" key="10">
    <source>
        <dbReference type="ARBA" id="ARBA00022840"/>
    </source>
</evidence>
<feature type="domain" description="Histidine kinase" evidence="16">
    <location>
        <begin position="409"/>
        <end position="632"/>
    </location>
</feature>
<evidence type="ECO:0000256" key="3">
    <source>
        <dbReference type="ARBA" id="ARBA00012438"/>
    </source>
</evidence>
<evidence type="ECO:0000313" key="19">
    <source>
        <dbReference type="Proteomes" id="UP000476338"/>
    </source>
</evidence>
<dbReference type="EC" id="2.7.13.3" evidence="3"/>
<evidence type="ECO:0000256" key="11">
    <source>
        <dbReference type="ARBA" id="ARBA00022989"/>
    </source>
</evidence>
<evidence type="ECO:0000256" key="1">
    <source>
        <dbReference type="ARBA" id="ARBA00000085"/>
    </source>
</evidence>
<evidence type="ECO:0000256" key="14">
    <source>
        <dbReference type="PROSITE-ProRule" id="PRU00169"/>
    </source>
</evidence>
<dbReference type="PROSITE" id="PS50110">
    <property type="entry name" value="RESPONSE_REGULATORY"/>
    <property type="match status" value="1"/>
</dbReference>
<evidence type="ECO:0000256" key="7">
    <source>
        <dbReference type="ARBA" id="ARBA00022692"/>
    </source>
</evidence>
<dbReference type="InterPro" id="IPR011006">
    <property type="entry name" value="CheY-like_superfamily"/>
</dbReference>
<protein>
    <recommendedName>
        <fullName evidence="3">histidine kinase</fullName>
        <ecNumber evidence="3">2.7.13.3</ecNumber>
    </recommendedName>
</protein>
<dbReference type="RefSeq" id="WP_154570066.1">
    <property type="nucleotide sequence ID" value="NZ_VWSJ01000002.1"/>
</dbReference>
<dbReference type="SMART" id="SM00388">
    <property type="entry name" value="HisKA"/>
    <property type="match status" value="1"/>
</dbReference>
<dbReference type="PANTHER" id="PTHR45339:SF1">
    <property type="entry name" value="HYBRID SIGNAL TRANSDUCTION HISTIDINE KINASE J"/>
    <property type="match status" value="1"/>
</dbReference>
<evidence type="ECO:0000256" key="15">
    <source>
        <dbReference type="SAM" id="Phobius"/>
    </source>
</evidence>
<comment type="subcellular location">
    <subcellularLocation>
        <location evidence="2">Cell membrane</location>
        <topology evidence="2">Multi-pass membrane protein</topology>
    </subcellularLocation>
</comment>
<dbReference type="CDD" id="cd17546">
    <property type="entry name" value="REC_hyHK_CKI1_RcsC-like"/>
    <property type="match status" value="1"/>
</dbReference>
<dbReference type="FunFam" id="3.30.565.10:FF:000010">
    <property type="entry name" value="Sensor histidine kinase RcsC"/>
    <property type="match status" value="1"/>
</dbReference>
<evidence type="ECO:0000313" key="18">
    <source>
        <dbReference type="EMBL" id="MSN95793.1"/>
    </source>
</evidence>
<evidence type="ECO:0000256" key="6">
    <source>
        <dbReference type="ARBA" id="ARBA00022679"/>
    </source>
</evidence>
<dbReference type="Proteomes" id="UP000476338">
    <property type="component" value="Unassembled WGS sequence"/>
</dbReference>
<evidence type="ECO:0000256" key="12">
    <source>
        <dbReference type="ARBA" id="ARBA00023012"/>
    </source>
</evidence>
<comment type="catalytic activity">
    <reaction evidence="1">
        <text>ATP + protein L-histidine = ADP + protein N-phospho-L-histidine.</text>
        <dbReference type="EC" id="2.7.13.3"/>
    </reaction>
</comment>
<dbReference type="GO" id="GO:0005886">
    <property type="term" value="C:plasma membrane"/>
    <property type="evidence" value="ECO:0007669"/>
    <property type="project" value="UniProtKB-SubCell"/>
</dbReference>
<keyword evidence="8" id="KW-0547">Nucleotide-binding</keyword>
<evidence type="ECO:0000256" key="2">
    <source>
        <dbReference type="ARBA" id="ARBA00004651"/>
    </source>
</evidence>
<dbReference type="Pfam" id="PF08376">
    <property type="entry name" value="NIT"/>
    <property type="match status" value="1"/>
</dbReference>
<dbReference type="PRINTS" id="PR00344">
    <property type="entry name" value="BCTRLSENSOR"/>
</dbReference>
<keyword evidence="4" id="KW-1003">Cell membrane</keyword>
<evidence type="ECO:0000256" key="5">
    <source>
        <dbReference type="ARBA" id="ARBA00022553"/>
    </source>
</evidence>
<keyword evidence="11 15" id="KW-1133">Transmembrane helix</keyword>
<keyword evidence="9" id="KW-0418">Kinase</keyword>
<proteinExistence type="predicted"/>
<evidence type="ECO:0000256" key="8">
    <source>
        <dbReference type="ARBA" id="ARBA00022741"/>
    </source>
</evidence>
<reference evidence="18 19" key="2">
    <citation type="submission" date="2020-03" db="EMBL/GenBank/DDBJ databases">
        <title>Campylobacter portucalensis sp. nov., a new species of Campylobacter isolated from the reproductive tract of bulls.</title>
        <authorList>
            <person name="Silva M.F."/>
            <person name="Pereira G."/>
            <person name="Carneiro C."/>
            <person name="Hemphill A."/>
            <person name="Mateus L."/>
            <person name="Lopes-Da-Costa L."/>
            <person name="Silva E."/>
        </authorList>
    </citation>
    <scope>NUCLEOTIDE SEQUENCE [LARGE SCALE GENOMIC DNA]</scope>
    <source>
        <strain evidence="18 19">FMV-PI01</strain>
    </source>
</reference>
<dbReference type="SUPFAM" id="SSF52172">
    <property type="entry name" value="CheY-like"/>
    <property type="match status" value="1"/>
</dbReference>
<evidence type="ECO:0000259" key="17">
    <source>
        <dbReference type="PROSITE" id="PS50110"/>
    </source>
</evidence>
<name>A0A6L5WIZ2_9BACT</name>
<comment type="caution">
    <text evidence="18">The sequence shown here is derived from an EMBL/GenBank/DDBJ whole genome shotgun (WGS) entry which is preliminary data.</text>
</comment>
<dbReference type="EMBL" id="VWSJ01000002">
    <property type="protein sequence ID" value="MSN95793.1"/>
    <property type="molecule type" value="Genomic_DNA"/>
</dbReference>
<dbReference type="PANTHER" id="PTHR45339">
    <property type="entry name" value="HYBRID SIGNAL TRANSDUCTION HISTIDINE KINASE J"/>
    <property type="match status" value="1"/>
</dbReference>
<evidence type="ECO:0000259" key="16">
    <source>
        <dbReference type="PROSITE" id="PS50109"/>
    </source>
</evidence>
<keyword evidence="6" id="KW-0808">Transferase</keyword>
<dbReference type="Gene3D" id="3.30.565.10">
    <property type="entry name" value="Histidine kinase-like ATPase, C-terminal domain"/>
    <property type="match status" value="1"/>
</dbReference>
<dbReference type="SMART" id="SM00448">
    <property type="entry name" value="REC"/>
    <property type="match status" value="1"/>
</dbReference>
<dbReference type="SMART" id="SM00387">
    <property type="entry name" value="HATPase_c"/>
    <property type="match status" value="1"/>
</dbReference>
<dbReference type="CDD" id="cd16922">
    <property type="entry name" value="HATPase_EvgS-ArcB-TorS-like"/>
    <property type="match status" value="1"/>
</dbReference>
<organism evidence="18 19">
    <name type="scientific">Campylobacter portucalensis</name>
    <dbReference type="NCBI Taxonomy" id="2608384"/>
    <lineage>
        <taxon>Bacteria</taxon>
        <taxon>Pseudomonadati</taxon>
        <taxon>Campylobacterota</taxon>
        <taxon>Epsilonproteobacteria</taxon>
        <taxon>Campylobacterales</taxon>
        <taxon>Campylobacteraceae</taxon>
        <taxon>Campylobacter</taxon>
    </lineage>
</organism>
<dbReference type="Gene3D" id="3.40.50.2300">
    <property type="match status" value="1"/>
</dbReference>
<sequence>MKLSTTSIIKVITGVPTAIILFVAAFFVYDSYKNYESSKYISATIEDIDNAKELVEQIRNERGLSVIYVASQGRFNVKEILTNQRSNTDKIIAKFNDYLVNYKNRQHSILDFNSNKEIPIELSKIANLTSQIGKIRQSIDNVNVDFSEVFGKYFEEIESLYISYLSTIQNYKTTPEISAISSNLVLTYEVMNASGLQRDYVVTLLGSGKTPSFETINNWQAISNKSSLISYTTLPDSKIKDDIKKLLASIESQSIISNVNTLNTKLQQEALSGDFTVGSMEWFSAISEKVNLIKQIATQIGQELDSQVDNYQQNLQEQLIIAFIVFVLAIIFLLVAAKFVVTFQKNISELGKVLNNVSHISNQDIEIDLRTSDGLTKAYSVIQDAIDVIAAQKASAEEANKAKSIFLANMSHEIRTPLNGIIGFTELLKNTDLDEEKRDYVDIIEKSSENLLTIINNVLDVSKIESNKVELEDILFDPIADIESAIEIYAAKSTEKNIDLMSYIDPSLVNHLYGDITKIKEILINLMSNAVKFTPENGTILVEVKRLESDIEGIANVRFSVKDSGIGIAKDKISKIFSAFSQADSTVTRQYGGTGLGLTICSKYASMMGGNLQVESVQGKGSEFFFTLSFKETKKTNAHNLYSVIKGKRFALITDSINSNYNDILKNYIQYMGGKIKIYDDDESIDVDSYDVLFTRLSSYPKVSDGMKLPIILSANLKELQMLDLTDKIGITTISEPVNVSKLLKTVEKLSLGTKKFDQTSIKNVNSEDSEENAKRMGIREILKSKTQHEEIIVKDTQDDFSQSDLSQTSDNVEVENIPEDLVVKFEDNNLDQISIPEEKGIELDISLDELEIEKDTKFNDTVVLEKEKNLAIQDTLENEATTILDELENLEVKKILEPAQQPIKEIEEVLAPAKPLTKIVEETIWKDEIVNEEVTEYIEVEEPTTIYVEEEVEIEVPVVTTIKSTPGQTMYKANALVAEDNEINQKLIKHTLSSFGLNLTIVENGQLALEQRKSRDDFDIIFMDIAMPVMDGVEATKQIKAYERENGLEHVPIIAVTANALKGDRERFMSEGLDEYCTKPIKKDILAEKLEMFIPGRKIGAQTEITKQKVVKKVPKTIIKKVTKPQTVIKQVVKKVPVTIKKEVLVDEFELNTNENVSALPNLANRDILICKKSTIENKIFMGILKQFSTNIDLATNLEEVVKFMDKNCYKLIMIDSKNIQGNEDKINFILKSQNNKITKTIVFINSQNDDEALFADKFSLVLGSNIKKSELESLANTYMEQNNE</sequence>
<dbReference type="Pfam" id="PF00072">
    <property type="entry name" value="Response_reg"/>
    <property type="match status" value="1"/>
</dbReference>
<keyword evidence="7 15" id="KW-0812">Transmembrane</keyword>
<keyword evidence="19" id="KW-1185">Reference proteome</keyword>
<dbReference type="Pfam" id="PF00512">
    <property type="entry name" value="HisKA"/>
    <property type="match status" value="1"/>
</dbReference>
<dbReference type="InterPro" id="IPR036097">
    <property type="entry name" value="HisK_dim/P_sf"/>
</dbReference>
<dbReference type="SUPFAM" id="SSF47384">
    <property type="entry name" value="Homodimeric domain of signal transducing histidine kinase"/>
    <property type="match status" value="1"/>
</dbReference>
<keyword evidence="13 15" id="KW-0472">Membrane</keyword>
<feature type="transmembrane region" description="Helical" evidence="15">
    <location>
        <begin position="319"/>
        <end position="341"/>
    </location>
</feature>
<dbReference type="InterPro" id="IPR036890">
    <property type="entry name" value="HATPase_C_sf"/>
</dbReference>
<evidence type="ECO:0000256" key="13">
    <source>
        <dbReference type="ARBA" id="ARBA00023136"/>
    </source>
</evidence>